<evidence type="ECO:0000313" key="2">
    <source>
        <dbReference type="EMBL" id="MFC3682149.1"/>
    </source>
</evidence>
<dbReference type="Proteomes" id="UP001595729">
    <property type="component" value="Unassembled WGS sequence"/>
</dbReference>
<gene>
    <name evidence="2" type="ORF">ACFOPI_01015</name>
</gene>
<feature type="domain" description="HNH nuclease" evidence="1">
    <location>
        <begin position="263"/>
        <end position="315"/>
    </location>
</feature>
<name>A0ABV7VXA5_9BURK</name>
<dbReference type="GO" id="GO:0004519">
    <property type="term" value="F:endonuclease activity"/>
    <property type="evidence" value="ECO:0007669"/>
    <property type="project" value="UniProtKB-KW"/>
</dbReference>
<accession>A0ABV7VXA5</accession>
<reference evidence="3" key="1">
    <citation type="journal article" date="2019" name="Int. J. Syst. Evol. Microbiol.">
        <title>The Global Catalogue of Microorganisms (GCM) 10K type strain sequencing project: providing services to taxonomists for standard genome sequencing and annotation.</title>
        <authorList>
            <consortium name="The Broad Institute Genomics Platform"/>
            <consortium name="The Broad Institute Genome Sequencing Center for Infectious Disease"/>
            <person name="Wu L."/>
            <person name="Ma J."/>
        </authorList>
    </citation>
    <scope>NUCLEOTIDE SEQUENCE [LARGE SCALE GENOMIC DNA]</scope>
    <source>
        <strain evidence="3">KCTC 42501</strain>
    </source>
</reference>
<dbReference type="EMBL" id="JBHRXX010000001">
    <property type="protein sequence ID" value="MFC3682149.1"/>
    <property type="molecule type" value="Genomic_DNA"/>
</dbReference>
<keyword evidence="2" id="KW-0540">Nuclease</keyword>
<evidence type="ECO:0000313" key="3">
    <source>
        <dbReference type="Proteomes" id="UP001595729"/>
    </source>
</evidence>
<keyword evidence="2" id="KW-0378">Hydrolase</keyword>
<keyword evidence="3" id="KW-1185">Reference proteome</keyword>
<comment type="caution">
    <text evidence="2">The sequence shown here is derived from an EMBL/GenBank/DDBJ whole genome shotgun (WGS) entry which is preliminary data.</text>
</comment>
<organism evidence="2 3">
    <name type="scientific">Hydrogenophaga luteola</name>
    <dbReference type="NCBI Taxonomy" id="1591122"/>
    <lineage>
        <taxon>Bacteria</taxon>
        <taxon>Pseudomonadati</taxon>
        <taxon>Pseudomonadota</taxon>
        <taxon>Betaproteobacteria</taxon>
        <taxon>Burkholderiales</taxon>
        <taxon>Comamonadaceae</taxon>
        <taxon>Hydrogenophaga</taxon>
    </lineage>
</organism>
<dbReference type="Pfam" id="PF13391">
    <property type="entry name" value="HNH_2"/>
    <property type="match status" value="1"/>
</dbReference>
<keyword evidence="2" id="KW-0255">Endonuclease</keyword>
<dbReference type="RefSeq" id="WP_382169859.1">
    <property type="nucleotide sequence ID" value="NZ_JBHRXX010000001.1"/>
</dbReference>
<evidence type="ECO:0000259" key="1">
    <source>
        <dbReference type="Pfam" id="PF13391"/>
    </source>
</evidence>
<sequence length="362" mass="41299">MYLLKPVLWNTENYVRPSGVRASGQSFPGLNGYGHEEWNNSPKLRFVESKQRWCAFHTEGVKKAPVEEHAGQIFVFMTATHDRVQQLVGVAGNAMCLSAEDQLPERRRLAKLLKIDSFWSDAWRLPAVQRRFQNAGTFQQHFSADAAWIPNWICPEEFFLWLEKPVTLDSQRLTDKKALPMMFAGYQPISRETAALILNQVPTPKRTDTWARLLDALLSAPDSPMPLQGEQSDPATTRAALTQQRIGQGTFREALKQRWESACAVTGLTCSELLRASHVRPWKNSNSRQRRDPENGLLLAAHMDALFDRGLVSFDSAGKMLLSPKLGSDVRQDFSLPRALRYPPSKQLEEYLEYHREFLFQK</sequence>
<protein>
    <submittedName>
        <fullName evidence="2">HNH endonuclease</fullName>
    </submittedName>
</protein>
<dbReference type="InterPro" id="IPR003615">
    <property type="entry name" value="HNH_nuc"/>
</dbReference>
<proteinExistence type="predicted"/>